<evidence type="ECO:0000313" key="17">
    <source>
        <dbReference type="EMBL" id="URA11048.1"/>
    </source>
</evidence>
<keyword evidence="9" id="KW-0671">Queuosine biosynthesis</keyword>
<evidence type="ECO:0000256" key="1">
    <source>
        <dbReference type="ARBA" id="ARBA00002268"/>
    </source>
</evidence>
<dbReference type="GO" id="GO:0051539">
    <property type="term" value="F:4 iron, 4 sulfur cluster binding"/>
    <property type="evidence" value="ECO:0007669"/>
    <property type="project" value="UniProtKB-KW"/>
</dbReference>
<keyword evidence="10" id="KW-0560">Oxidoreductase</keyword>
<dbReference type="EC" id="1.17.99.6" evidence="4"/>
<keyword evidence="13" id="KW-1015">Disulfide bond</keyword>
<accession>A0AAX3BFZ7</accession>
<evidence type="ECO:0000313" key="18">
    <source>
        <dbReference type="Proteomes" id="UP001056539"/>
    </source>
</evidence>
<protein>
    <recommendedName>
        <fullName evidence="5">Epoxyqueuosine reductase QueH</fullName>
        <ecNumber evidence="4">1.17.99.6</ecNumber>
    </recommendedName>
    <alternativeName>
        <fullName evidence="15">Queuosine biosynthesis protein QueH</fullName>
    </alternativeName>
</protein>
<comment type="catalytic activity">
    <reaction evidence="16">
        <text>epoxyqueuosine(34) in tRNA + AH2 = queuosine(34) in tRNA + A + H2O</text>
        <dbReference type="Rhea" id="RHEA:32159"/>
        <dbReference type="Rhea" id="RHEA-COMP:18571"/>
        <dbReference type="Rhea" id="RHEA-COMP:18582"/>
        <dbReference type="ChEBI" id="CHEBI:13193"/>
        <dbReference type="ChEBI" id="CHEBI:15377"/>
        <dbReference type="ChEBI" id="CHEBI:17499"/>
        <dbReference type="ChEBI" id="CHEBI:194431"/>
        <dbReference type="ChEBI" id="CHEBI:194443"/>
        <dbReference type="EC" id="1.17.99.6"/>
    </reaction>
</comment>
<dbReference type="Pfam" id="PF02677">
    <property type="entry name" value="QueH"/>
    <property type="match status" value="1"/>
</dbReference>
<dbReference type="InterPro" id="IPR003828">
    <property type="entry name" value="QueH"/>
</dbReference>
<keyword evidence="18" id="KW-1185">Reference proteome</keyword>
<dbReference type="EMBL" id="CP073355">
    <property type="protein sequence ID" value="URA11048.1"/>
    <property type="molecule type" value="Genomic_DNA"/>
</dbReference>
<evidence type="ECO:0000256" key="12">
    <source>
        <dbReference type="ARBA" id="ARBA00023014"/>
    </source>
</evidence>
<reference evidence="17" key="2">
    <citation type="submission" date="2022-06" db="EMBL/GenBank/DDBJ databases">
        <title>Thermospira aquatica gen. nov., sp. nov.</title>
        <authorList>
            <person name="Ben Ali Gam Z."/>
            <person name="Labat M."/>
        </authorList>
    </citation>
    <scope>NUCLEOTIDE SEQUENCE</scope>
    <source>
        <strain evidence="17">F1F22</strain>
    </source>
</reference>
<sequence length="195" mass="22939">MKKLLLHTCCAPCMLPALEVLLGNTSWERVLEEPPEYEITVWPYNPNITDDEEYQRRKNAIVNVLKEAYPTISLLEDHSEQDRNHWFQYASLLKDEPERGKRCTFCYGYRLYRTFRKAQELGFDAVATTLTLSPLKNTPVINQIGRILEKRTKIHYLVSDFKKNNGMKRSKELCEKYSVYRQNFCGCVFSLRSRA</sequence>
<keyword evidence="7" id="KW-0819">tRNA processing</keyword>
<evidence type="ECO:0000256" key="9">
    <source>
        <dbReference type="ARBA" id="ARBA00022785"/>
    </source>
</evidence>
<gene>
    <name evidence="17" type="ORF">KDW03_04400</name>
</gene>
<dbReference type="PANTHER" id="PTHR36701">
    <property type="entry name" value="EPOXYQUEUOSINE REDUCTASE QUEH"/>
    <property type="match status" value="1"/>
</dbReference>
<dbReference type="PANTHER" id="PTHR36701:SF1">
    <property type="entry name" value="EPOXYQUEUOSINE REDUCTASE QUEH"/>
    <property type="match status" value="1"/>
</dbReference>
<dbReference type="KEGG" id="taqu:KDW03_04400"/>
<comment type="function">
    <text evidence="1">Catalyzes the conversion of epoxyqueuosine (oQ) to queuosine (Q), which is a hypermodified base found in the wobble positions of tRNA(Asp), tRNA(Asn), tRNA(His) and tRNA(Tyr).</text>
</comment>
<name>A0AAX3BFZ7_9SPIR</name>
<evidence type="ECO:0000256" key="5">
    <source>
        <dbReference type="ARBA" id="ARBA00016895"/>
    </source>
</evidence>
<evidence type="ECO:0000256" key="10">
    <source>
        <dbReference type="ARBA" id="ARBA00023002"/>
    </source>
</evidence>
<evidence type="ECO:0000256" key="2">
    <source>
        <dbReference type="ARBA" id="ARBA00004691"/>
    </source>
</evidence>
<evidence type="ECO:0000256" key="3">
    <source>
        <dbReference type="ARBA" id="ARBA00008207"/>
    </source>
</evidence>
<dbReference type="GO" id="GO:0008616">
    <property type="term" value="P:tRNA queuosine(34) biosynthetic process"/>
    <property type="evidence" value="ECO:0007669"/>
    <property type="project" value="UniProtKB-KW"/>
</dbReference>
<comment type="similarity">
    <text evidence="3">Belongs to the QueH family.</text>
</comment>
<keyword evidence="6" id="KW-0004">4Fe-4S</keyword>
<dbReference type="Proteomes" id="UP001056539">
    <property type="component" value="Chromosome"/>
</dbReference>
<evidence type="ECO:0000256" key="13">
    <source>
        <dbReference type="ARBA" id="ARBA00023157"/>
    </source>
</evidence>
<reference evidence="17" key="1">
    <citation type="submission" date="2021-04" db="EMBL/GenBank/DDBJ databases">
        <authorList>
            <person name="Postec A."/>
        </authorList>
    </citation>
    <scope>NUCLEOTIDE SEQUENCE</scope>
    <source>
        <strain evidence="17">F1F22</strain>
    </source>
</reference>
<evidence type="ECO:0000256" key="15">
    <source>
        <dbReference type="ARBA" id="ARBA00031446"/>
    </source>
</evidence>
<dbReference type="RefSeq" id="WP_271436181.1">
    <property type="nucleotide sequence ID" value="NZ_CP073355.1"/>
</dbReference>
<dbReference type="GO" id="GO:0052693">
    <property type="term" value="F:epoxyqueuosine reductase activity"/>
    <property type="evidence" value="ECO:0007669"/>
    <property type="project" value="UniProtKB-EC"/>
</dbReference>
<keyword evidence="11" id="KW-0408">Iron</keyword>
<keyword evidence="12" id="KW-0411">Iron-sulfur</keyword>
<dbReference type="AlphaFoldDB" id="A0AAX3BFZ7"/>
<evidence type="ECO:0000256" key="4">
    <source>
        <dbReference type="ARBA" id="ARBA00012622"/>
    </source>
</evidence>
<dbReference type="GO" id="GO:0046872">
    <property type="term" value="F:metal ion binding"/>
    <property type="evidence" value="ECO:0007669"/>
    <property type="project" value="UniProtKB-KW"/>
</dbReference>
<evidence type="ECO:0000256" key="8">
    <source>
        <dbReference type="ARBA" id="ARBA00022723"/>
    </source>
</evidence>
<evidence type="ECO:0000256" key="14">
    <source>
        <dbReference type="ARBA" id="ARBA00023284"/>
    </source>
</evidence>
<comment type="pathway">
    <text evidence="2">tRNA modification; tRNA-queuosine biosynthesis.</text>
</comment>
<keyword evidence="14" id="KW-0676">Redox-active center</keyword>
<evidence type="ECO:0000256" key="16">
    <source>
        <dbReference type="ARBA" id="ARBA00047415"/>
    </source>
</evidence>
<proteinExistence type="inferred from homology"/>
<keyword evidence="8" id="KW-0479">Metal-binding</keyword>
<evidence type="ECO:0000256" key="6">
    <source>
        <dbReference type="ARBA" id="ARBA00022485"/>
    </source>
</evidence>
<evidence type="ECO:0000256" key="7">
    <source>
        <dbReference type="ARBA" id="ARBA00022694"/>
    </source>
</evidence>
<organism evidence="17 18">
    <name type="scientific">Thermospira aquatica</name>
    <dbReference type="NCBI Taxonomy" id="2828656"/>
    <lineage>
        <taxon>Bacteria</taxon>
        <taxon>Pseudomonadati</taxon>
        <taxon>Spirochaetota</taxon>
        <taxon>Spirochaetia</taxon>
        <taxon>Brevinematales</taxon>
        <taxon>Thermospiraceae</taxon>
        <taxon>Thermospira</taxon>
    </lineage>
</organism>
<evidence type="ECO:0000256" key="11">
    <source>
        <dbReference type="ARBA" id="ARBA00023004"/>
    </source>
</evidence>